<sequence length="357" mass="40920">MANSTSDPVLETNVIDDNSEDWRKACLLDRNEFAFKNNLLSDVCFIVGEGKRKIPANKIILSLGSPVFAAMLSERWLSPASEIEVPDIEPEAFYELLRFIYCEKVKFHSSSPDAHSILYAAKKYDVEALKNKCVEFLSSTLSNSNVCFRLMKARYLQESELIDLCCKTLSKTASTAISRYYTTTSTTSHEESFHAVDIETICFILEMDQLNIEEVDLYKAILSWADFECERQNLEGNKENIKLVLKQALPLIRFRLMSPQEFSEVVSGTGILSIEEELSIFKYLSSKPRPANLRPTPRFKKSIIIAACDEVTGKIFICKQDLRRVFQNCRVKYFKMQTLIIVLPLVNSFFCIMKIFY</sequence>
<dbReference type="InterPro" id="IPR000210">
    <property type="entry name" value="BTB/POZ_dom"/>
</dbReference>
<reference evidence="2" key="1">
    <citation type="submission" date="2021-12" db="EMBL/GenBank/DDBJ databases">
        <authorList>
            <person name="King R."/>
        </authorList>
    </citation>
    <scope>NUCLEOTIDE SEQUENCE</scope>
</reference>
<dbReference type="PROSITE" id="PS50097">
    <property type="entry name" value="BTB"/>
    <property type="match status" value="1"/>
</dbReference>
<dbReference type="KEGG" id="btab:109038236"/>
<dbReference type="InterPro" id="IPR011333">
    <property type="entry name" value="SKP1/BTB/POZ_sf"/>
</dbReference>
<dbReference type="GO" id="GO:0022008">
    <property type="term" value="P:neurogenesis"/>
    <property type="evidence" value="ECO:0007669"/>
    <property type="project" value="TreeGrafter"/>
</dbReference>
<dbReference type="SMART" id="SM00225">
    <property type="entry name" value="BTB"/>
    <property type="match status" value="1"/>
</dbReference>
<dbReference type="Pfam" id="PF00651">
    <property type="entry name" value="BTB"/>
    <property type="match status" value="1"/>
</dbReference>
<dbReference type="Proteomes" id="UP001152759">
    <property type="component" value="Chromosome 9"/>
</dbReference>
<dbReference type="Gene3D" id="3.30.710.10">
    <property type="entry name" value="Potassium Channel Kv1.1, Chain A"/>
    <property type="match status" value="1"/>
</dbReference>
<dbReference type="PANTHER" id="PTHR45774:SF3">
    <property type="entry name" value="BTB (POZ) DOMAIN-CONTAINING 2B-RELATED"/>
    <property type="match status" value="1"/>
</dbReference>
<dbReference type="GO" id="GO:0005829">
    <property type="term" value="C:cytosol"/>
    <property type="evidence" value="ECO:0007669"/>
    <property type="project" value="TreeGrafter"/>
</dbReference>
<dbReference type="Pfam" id="PF07707">
    <property type="entry name" value="BACK"/>
    <property type="match status" value="1"/>
</dbReference>
<accession>A0A9P0F9I9</accession>
<dbReference type="AlphaFoldDB" id="A0A9P0F9I9"/>
<evidence type="ECO:0000259" key="1">
    <source>
        <dbReference type="PROSITE" id="PS50097"/>
    </source>
</evidence>
<name>A0A9P0F9I9_BEMTA</name>
<dbReference type="SUPFAM" id="SSF54695">
    <property type="entry name" value="POZ domain"/>
    <property type="match status" value="1"/>
</dbReference>
<dbReference type="PANTHER" id="PTHR45774">
    <property type="entry name" value="BTB/POZ DOMAIN-CONTAINING"/>
    <property type="match status" value="1"/>
</dbReference>
<dbReference type="EMBL" id="OU963870">
    <property type="protein sequence ID" value="CAH0395150.1"/>
    <property type="molecule type" value="Genomic_DNA"/>
</dbReference>
<feature type="domain" description="BTB" evidence="1">
    <location>
        <begin position="41"/>
        <end position="109"/>
    </location>
</feature>
<gene>
    <name evidence="2" type="ORF">BEMITA_LOCUS13368</name>
</gene>
<keyword evidence="3" id="KW-1185">Reference proteome</keyword>
<protein>
    <recommendedName>
        <fullName evidence="1">BTB domain-containing protein</fullName>
    </recommendedName>
</protein>
<evidence type="ECO:0000313" key="2">
    <source>
        <dbReference type="EMBL" id="CAH0395150.1"/>
    </source>
</evidence>
<proteinExistence type="predicted"/>
<evidence type="ECO:0000313" key="3">
    <source>
        <dbReference type="Proteomes" id="UP001152759"/>
    </source>
</evidence>
<dbReference type="GO" id="GO:0000932">
    <property type="term" value="C:P-body"/>
    <property type="evidence" value="ECO:0007669"/>
    <property type="project" value="TreeGrafter"/>
</dbReference>
<organism evidence="2 3">
    <name type="scientific">Bemisia tabaci</name>
    <name type="common">Sweetpotato whitefly</name>
    <name type="synonym">Aleurodes tabaci</name>
    <dbReference type="NCBI Taxonomy" id="7038"/>
    <lineage>
        <taxon>Eukaryota</taxon>
        <taxon>Metazoa</taxon>
        <taxon>Ecdysozoa</taxon>
        <taxon>Arthropoda</taxon>
        <taxon>Hexapoda</taxon>
        <taxon>Insecta</taxon>
        <taxon>Pterygota</taxon>
        <taxon>Neoptera</taxon>
        <taxon>Paraneoptera</taxon>
        <taxon>Hemiptera</taxon>
        <taxon>Sternorrhyncha</taxon>
        <taxon>Aleyrodoidea</taxon>
        <taxon>Aleyrodidae</taxon>
        <taxon>Aleyrodinae</taxon>
        <taxon>Bemisia</taxon>
    </lineage>
</organism>
<dbReference type="InterPro" id="IPR011705">
    <property type="entry name" value="BACK"/>
</dbReference>
<dbReference type="Gene3D" id="1.25.40.420">
    <property type="match status" value="1"/>
</dbReference>
<dbReference type="SMART" id="SM00875">
    <property type="entry name" value="BACK"/>
    <property type="match status" value="1"/>
</dbReference>